<dbReference type="EMBL" id="JAGMVJ010000003">
    <property type="protein sequence ID" value="KAH7091935.1"/>
    <property type="molecule type" value="Genomic_DNA"/>
</dbReference>
<dbReference type="OrthoDB" id="6359816at2759"/>
<accession>A0A8K0RCV3</accession>
<sequence>PVYFELLLRYIYSQTWVHTVASTKTKYGANGRTRIDGWTTPIGVFALAAKYEVRGLGQCAAEQIPKAGAFGKTALEVDNGKLILEEHYNQCTDIGSAMGLKICDALIRGDGDFALSTCCDQLVRKYRNFAVDLILVARDNQGSLVKLK</sequence>
<feature type="non-terminal residue" evidence="1">
    <location>
        <position position="1"/>
    </location>
</feature>
<keyword evidence="2" id="KW-1185">Reference proteome</keyword>
<gene>
    <name evidence="1" type="ORF">FB567DRAFT_434825</name>
</gene>
<name>A0A8K0RCV3_9PLEO</name>
<reference evidence="1" key="1">
    <citation type="journal article" date="2021" name="Nat. Commun.">
        <title>Genetic determinants of endophytism in the Arabidopsis root mycobiome.</title>
        <authorList>
            <person name="Mesny F."/>
            <person name="Miyauchi S."/>
            <person name="Thiergart T."/>
            <person name="Pickel B."/>
            <person name="Atanasova L."/>
            <person name="Karlsson M."/>
            <person name="Huettel B."/>
            <person name="Barry K.W."/>
            <person name="Haridas S."/>
            <person name="Chen C."/>
            <person name="Bauer D."/>
            <person name="Andreopoulos W."/>
            <person name="Pangilinan J."/>
            <person name="LaButti K."/>
            <person name="Riley R."/>
            <person name="Lipzen A."/>
            <person name="Clum A."/>
            <person name="Drula E."/>
            <person name="Henrissat B."/>
            <person name="Kohler A."/>
            <person name="Grigoriev I.V."/>
            <person name="Martin F.M."/>
            <person name="Hacquard S."/>
        </authorList>
    </citation>
    <scope>NUCLEOTIDE SEQUENCE</scope>
    <source>
        <strain evidence="1">MPI-SDFR-AT-0120</strain>
    </source>
</reference>
<evidence type="ECO:0000313" key="1">
    <source>
        <dbReference type="EMBL" id="KAH7091935.1"/>
    </source>
</evidence>
<evidence type="ECO:0000313" key="2">
    <source>
        <dbReference type="Proteomes" id="UP000813461"/>
    </source>
</evidence>
<protein>
    <submittedName>
        <fullName evidence="1">Uncharacterized protein</fullName>
    </submittedName>
</protein>
<organism evidence="1 2">
    <name type="scientific">Paraphoma chrysanthemicola</name>
    <dbReference type="NCBI Taxonomy" id="798071"/>
    <lineage>
        <taxon>Eukaryota</taxon>
        <taxon>Fungi</taxon>
        <taxon>Dikarya</taxon>
        <taxon>Ascomycota</taxon>
        <taxon>Pezizomycotina</taxon>
        <taxon>Dothideomycetes</taxon>
        <taxon>Pleosporomycetidae</taxon>
        <taxon>Pleosporales</taxon>
        <taxon>Pleosporineae</taxon>
        <taxon>Phaeosphaeriaceae</taxon>
        <taxon>Paraphoma</taxon>
    </lineage>
</organism>
<dbReference type="AlphaFoldDB" id="A0A8K0RCV3"/>
<comment type="caution">
    <text evidence="1">The sequence shown here is derived from an EMBL/GenBank/DDBJ whole genome shotgun (WGS) entry which is preliminary data.</text>
</comment>
<dbReference type="Proteomes" id="UP000813461">
    <property type="component" value="Unassembled WGS sequence"/>
</dbReference>
<proteinExistence type="predicted"/>